<dbReference type="SFLD" id="SFLDG01129">
    <property type="entry name" value="C1.5:_HAD__Beta-PGM__Phosphata"/>
    <property type="match status" value="1"/>
</dbReference>
<dbReference type="RefSeq" id="WP_166385841.1">
    <property type="nucleotide sequence ID" value="NZ_BAAATT010000044.1"/>
</dbReference>
<protein>
    <recommendedName>
        <fullName evidence="4">Hydrolase of the HAD superfamily</fullName>
    </recommendedName>
</protein>
<reference evidence="2" key="1">
    <citation type="submission" date="2021-01" db="EMBL/GenBank/DDBJ databases">
        <title>Whole genome shotgun sequence of Catellatospora methionotrophica NBRC 14553.</title>
        <authorList>
            <person name="Komaki H."/>
            <person name="Tamura T."/>
        </authorList>
    </citation>
    <scope>NUCLEOTIDE SEQUENCE</scope>
    <source>
        <strain evidence="2">NBRC 14553</strain>
    </source>
</reference>
<comment type="caution">
    <text evidence="2">The sequence shown here is derived from an EMBL/GenBank/DDBJ whole genome shotgun (WGS) entry which is preliminary data.</text>
</comment>
<dbReference type="NCBIfam" id="TIGR01509">
    <property type="entry name" value="HAD-SF-IA-v3"/>
    <property type="match status" value="1"/>
</dbReference>
<dbReference type="PRINTS" id="PR00413">
    <property type="entry name" value="HADHALOGNASE"/>
</dbReference>
<evidence type="ECO:0000256" key="1">
    <source>
        <dbReference type="ARBA" id="ARBA00022801"/>
    </source>
</evidence>
<evidence type="ECO:0008006" key="4">
    <source>
        <dbReference type="Google" id="ProtNLM"/>
    </source>
</evidence>
<dbReference type="NCBIfam" id="TIGR01549">
    <property type="entry name" value="HAD-SF-IA-v1"/>
    <property type="match status" value="1"/>
</dbReference>
<dbReference type="Gene3D" id="3.40.50.1000">
    <property type="entry name" value="HAD superfamily/HAD-like"/>
    <property type="match status" value="1"/>
</dbReference>
<accession>A0A8J3PK47</accession>
<organism evidence="2 3">
    <name type="scientific">Catellatospora methionotrophica</name>
    <dbReference type="NCBI Taxonomy" id="121620"/>
    <lineage>
        <taxon>Bacteria</taxon>
        <taxon>Bacillati</taxon>
        <taxon>Actinomycetota</taxon>
        <taxon>Actinomycetes</taxon>
        <taxon>Micromonosporales</taxon>
        <taxon>Micromonosporaceae</taxon>
        <taxon>Catellatospora</taxon>
    </lineage>
</organism>
<keyword evidence="3" id="KW-1185">Reference proteome</keyword>
<dbReference type="Pfam" id="PF00702">
    <property type="entry name" value="Hydrolase"/>
    <property type="match status" value="1"/>
</dbReference>
<dbReference type="SUPFAM" id="SSF56784">
    <property type="entry name" value="HAD-like"/>
    <property type="match status" value="1"/>
</dbReference>
<dbReference type="PANTHER" id="PTHR43316">
    <property type="entry name" value="HYDROLASE, HALOACID DELAHOGENASE-RELATED"/>
    <property type="match status" value="1"/>
</dbReference>
<evidence type="ECO:0000313" key="3">
    <source>
        <dbReference type="Proteomes" id="UP000660339"/>
    </source>
</evidence>
<dbReference type="InterPro" id="IPR006439">
    <property type="entry name" value="HAD-SF_hydro_IA"/>
</dbReference>
<dbReference type="EMBL" id="BONJ01000037">
    <property type="protein sequence ID" value="GIG18086.1"/>
    <property type="molecule type" value="Genomic_DNA"/>
</dbReference>
<keyword evidence="1" id="KW-0378">Hydrolase</keyword>
<sequence>MPGTILFDLFHTLLDGADGQRDRVVARMGEIVGVDPAGLVAAYHASWRERLVCWSAEETVLTLARRLGGDPSAEQVARAAALRLELASWLLNSAPSSTLVALDGLRAAGWRLGLVSNATAEAAEAWQTSGLARRFDAAVFSCVVRAAKPDPAIYQAALAALGTTAQRCVFVGDGADGELAGAAAVGLTVVRTAEFIDRSGVWSGPVVDSLADLPGLLDEISAGLGLSQRPV</sequence>
<dbReference type="InterPro" id="IPR036412">
    <property type="entry name" value="HAD-like_sf"/>
</dbReference>
<dbReference type="AlphaFoldDB" id="A0A8J3PK47"/>
<gene>
    <name evidence="2" type="ORF">Cme02nite_64180</name>
</gene>
<dbReference type="Proteomes" id="UP000660339">
    <property type="component" value="Unassembled WGS sequence"/>
</dbReference>
<dbReference type="SFLD" id="SFLDS00003">
    <property type="entry name" value="Haloacid_Dehalogenase"/>
    <property type="match status" value="1"/>
</dbReference>
<proteinExistence type="predicted"/>
<dbReference type="InterPro" id="IPR051540">
    <property type="entry name" value="S-2-haloacid_dehalogenase"/>
</dbReference>
<evidence type="ECO:0000313" key="2">
    <source>
        <dbReference type="EMBL" id="GIG18086.1"/>
    </source>
</evidence>
<dbReference type="InterPro" id="IPR023214">
    <property type="entry name" value="HAD_sf"/>
</dbReference>
<name>A0A8J3PK47_9ACTN</name>
<dbReference type="GO" id="GO:0016787">
    <property type="term" value="F:hydrolase activity"/>
    <property type="evidence" value="ECO:0007669"/>
    <property type="project" value="UniProtKB-KW"/>
</dbReference>
<dbReference type="PANTHER" id="PTHR43316:SF3">
    <property type="entry name" value="HALOACID DEHALOGENASE, TYPE II (AFU_ORTHOLOGUE AFUA_2G07750)-RELATED"/>
    <property type="match status" value="1"/>
</dbReference>